<dbReference type="InterPro" id="IPR018247">
    <property type="entry name" value="EF_Hand_1_Ca_BS"/>
</dbReference>
<dbReference type="FunFam" id="1.10.238.10:FF:000178">
    <property type="entry name" value="Calmodulin-2 A"/>
    <property type="match status" value="1"/>
</dbReference>
<dbReference type="PROSITE" id="PS00018">
    <property type="entry name" value="EF_HAND_1"/>
    <property type="match status" value="1"/>
</dbReference>
<dbReference type="Gene3D" id="1.10.238.10">
    <property type="entry name" value="EF-hand"/>
    <property type="match status" value="1"/>
</dbReference>
<evidence type="ECO:0000313" key="2">
    <source>
        <dbReference type="Proteomes" id="UP000268093"/>
    </source>
</evidence>
<dbReference type="InterPro" id="IPR050230">
    <property type="entry name" value="CALM/Myosin/TropC-like"/>
</dbReference>
<dbReference type="PROSITE" id="PS50222">
    <property type="entry name" value="EF_HAND_2"/>
    <property type="match status" value="1"/>
</dbReference>
<accession>A0A433CXT4</accession>
<dbReference type="SUPFAM" id="SSF47473">
    <property type="entry name" value="EF-hand"/>
    <property type="match status" value="1"/>
</dbReference>
<keyword evidence="2" id="KW-1185">Reference proteome</keyword>
<dbReference type="PANTHER" id="PTHR23048:SF0">
    <property type="entry name" value="CALMODULIN LIKE 3"/>
    <property type="match status" value="1"/>
</dbReference>
<dbReference type="EMBL" id="RBNI01011090">
    <property type="protein sequence ID" value="RUP43402.1"/>
    <property type="molecule type" value="Genomic_DNA"/>
</dbReference>
<dbReference type="Pfam" id="PF13405">
    <property type="entry name" value="EF-hand_6"/>
    <property type="match status" value="1"/>
</dbReference>
<comment type="caution">
    <text evidence="1">The sequence shown here is derived from an EMBL/GenBank/DDBJ whole genome shotgun (WGS) entry which is preliminary data.</text>
</comment>
<dbReference type="GO" id="GO:0005509">
    <property type="term" value="F:calcium ion binding"/>
    <property type="evidence" value="ECO:0007669"/>
    <property type="project" value="InterPro"/>
</dbReference>
<dbReference type="CDD" id="cd00051">
    <property type="entry name" value="EFh"/>
    <property type="match status" value="1"/>
</dbReference>
<dbReference type="PANTHER" id="PTHR23048">
    <property type="entry name" value="MYOSIN LIGHT CHAIN 1, 3"/>
    <property type="match status" value="1"/>
</dbReference>
<dbReference type="GO" id="GO:0016460">
    <property type="term" value="C:myosin II complex"/>
    <property type="evidence" value="ECO:0007669"/>
    <property type="project" value="TreeGrafter"/>
</dbReference>
<dbReference type="AlphaFoldDB" id="A0A433CXT4"/>
<organism evidence="1 2">
    <name type="scientific">Jimgerdemannia flammicorona</name>
    <dbReference type="NCBI Taxonomy" id="994334"/>
    <lineage>
        <taxon>Eukaryota</taxon>
        <taxon>Fungi</taxon>
        <taxon>Fungi incertae sedis</taxon>
        <taxon>Mucoromycota</taxon>
        <taxon>Mucoromycotina</taxon>
        <taxon>Endogonomycetes</taxon>
        <taxon>Endogonales</taxon>
        <taxon>Endogonaceae</taxon>
        <taxon>Jimgerdemannia</taxon>
    </lineage>
</organism>
<dbReference type="Proteomes" id="UP000268093">
    <property type="component" value="Unassembled WGS sequence"/>
</dbReference>
<sequence>MSTHTTDDQTAVFVEAFKLIDHDGDGILCTKDLRSALASFGLDPTEDELRDILKGSIAEGEDSIDLDKFLVIMTTSLDTGAANLIDVFEL</sequence>
<dbReference type="OrthoDB" id="26525at2759"/>
<reference evidence="1 2" key="1">
    <citation type="journal article" date="2018" name="New Phytol.">
        <title>Phylogenomics of Endogonaceae and evolution of mycorrhizas within Mucoromycota.</title>
        <authorList>
            <person name="Chang Y."/>
            <person name="Desiro A."/>
            <person name="Na H."/>
            <person name="Sandor L."/>
            <person name="Lipzen A."/>
            <person name="Clum A."/>
            <person name="Barry K."/>
            <person name="Grigoriev I.V."/>
            <person name="Martin F.M."/>
            <person name="Stajich J.E."/>
            <person name="Smith M.E."/>
            <person name="Bonito G."/>
            <person name="Spatafora J.W."/>
        </authorList>
    </citation>
    <scope>NUCLEOTIDE SEQUENCE [LARGE SCALE GENOMIC DNA]</scope>
    <source>
        <strain evidence="1 2">GMNB39</strain>
    </source>
</reference>
<name>A0A433CXT4_9FUNG</name>
<protein>
    <submittedName>
        <fullName evidence="1">Putative calmodulin variant 1</fullName>
    </submittedName>
</protein>
<evidence type="ECO:0000313" key="1">
    <source>
        <dbReference type="EMBL" id="RUP43402.1"/>
    </source>
</evidence>
<dbReference type="InterPro" id="IPR002048">
    <property type="entry name" value="EF_hand_dom"/>
</dbReference>
<dbReference type="InterPro" id="IPR011992">
    <property type="entry name" value="EF-hand-dom_pair"/>
</dbReference>
<proteinExistence type="predicted"/>
<gene>
    <name evidence="1" type="ORF">BC936DRAFT_137238</name>
</gene>